<evidence type="ECO:0000313" key="2">
    <source>
        <dbReference type="Proteomes" id="UP000198975"/>
    </source>
</evidence>
<dbReference type="InterPro" id="IPR029058">
    <property type="entry name" value="AB_hydrolase_fold"/>
</dbReference>
<accession>A0A1C4BNN6</accession>
<dbReference type="InterPro" id="IPR053145">
    <property type="entry name" value="AB_hydrolase_Est10"/>
</dbReference>
<organism evidence="1 2">
    <name type="scientific">Kosakonia oryzendophytica</name>
    <dbReference type="NCBI Taxonomy" id="1005665"/>
    <lineage>
        <taxon>Bacteria</taxon>
        <taxon>Pseudomonadati</taxon>
        <taxon>Pseudomonadota</taxon>
        <taxon>Gammaproteobacteria</taxon>
        <taxon>Enterobacterales</taxon>
        <taxon>Enterobacteriaceae</taxon>
        <taxon>Kosakonia</taxon>
    </lineage>
</organism>
<gene>
    <name evidence="1" type="ORF">GA0061071_105212</name>
</gene>
<reference evidence="2" key="1">
    <citation type="submission" date="2016-08" db="EMBL/GenBank/DDBJ databases">
        <authorList>
            <person name="Varghese N."/>
            <person name="Submissions Spin"/>
        </authorList>
    </citation>
    <scope>NUCLEOTIDE SEQUENCE [LARGE SCALE GENOMIC DNA]</scope>
    <source>
        <strain evidence="2">REICA_082</strain>
    </source>
</reference>
<dbReference type="Gene3D" id="3.40.50.1820">
    <property type="entry name" value="alpha/beta hydrolase"/>
    <property type="match status" value="1"/>
</dbReference>
<name>A0A1C4BNN6_9ENTR</name>
<dbReference type="GO" id="GO:0052689">
    <property type="term" value="F:carboxylic ester hydrolase activity"/>
    <property type="evidence" value="ECO:0007669"/>
    <property type="project" value="TreeGrafter"/>
</dbReference>
<dbReference type="Pfam" id="PF06500">
    <property type="entry name" value="FrsA-like"/>
    <property type="match status" value="1"/>
</dbReference>
<dbReference type="AlphaFoldDB" id="A0A1C4BNN6"/>
<dbReference type="InterPro" id="IPR010520">
    <property type="entry name" value="FrsA-like"/>
</dbReference>
<dbReference type="SUPFAM" id="SSF53474">
    <property type="entry name" value="alpha/beta-Hydrolases"/>
    <property type="match status" value="1"/>
</dbReference>
<sequence length="337" mass="37230">MRNCLVIVMGLLLTLGALGVYRLTDFTLPTDAQQHTLQVDYQQSRLEGTLIVPHGVVSPPVVLLVHGDGAQDRWSDGGYLPLVRYLVSQGIAVFSWDKPGVGASQGNWLAQTMDDRAHEAAFMLQQLKQMPELAASRVGFLGFSQAGWVVPDASAFAKADFAILVGAAINWRDQGSYYLRQRLSREGMSEQNIREAVARDSIDFATQFTPQAALRPCQVSCNRDDFERRNAFADARGAIARMHTPVMILMGKDDRNVDPQETLAVWAADLPANTVRCIKPVAGATHGLLRSRWFDYQLPSQWPLWKQGVFLLSGQYAWAPGALSGITDWIHTGTCTQ</sequence>
<dbReference type="RefSeq" id="WP_088237576.1">
    <property type="nucleotide sequence ID" value="NZ_FMAY01000005.1"/>
</dbReference>
<evidence type="ECO:0000313" key="1">
    <source>
        <dbReference type="EMBL" id="SCC08485.1"/>
    </source>
</evidence>
<keyword evidence="2" id="KW-1185">Reference proteome</keyword>
<dbReference type="EMBL" id="FMAY01000005">
    <property type="protein sequence ID" value="SCC08485.1"/>
    <property type="molecule type" value="Genomic_DNA"/>
</dbReference>
<dbReference type="OrthoDB" id="9765647at2"/>
<protein>
    <submittedName>
        <fullName evidence="1">Uncharacterized protein</fullName>
    </submittedName>
</protein>
<dbReference type="PANTHER" id="PTHR43265:SF1">
    <property type="entry name" value="ESTERASE ESTD"/>
    <property type="match status" value="1"/>
</dbReference>
<dbReference type="PANTHER" id="PTHR43265">
    <property type="entry name" value="ESTERASE ESTD"/>
    <property type="match status" value="1"/>
</dbReference>
<proteinExistence type="predicted"/>
<dbReference type="Proteomes" id="UP000198975">
    <property type="component" value="Unassembled WGS sequence"/>
</dbReference>